<protein>
    <submittedName>
        <fullName evidence="2">Uncharacterized protein</fullName>
    </submittedName>
</protein>
<dbReference type="EMBL" id="LAZR01053574">
    <property type="protein sequence ID" value="KKK80454.1"/>
    <property type="molecule type" value="Genomic_DNA"/>
</dbReference>
<reference evidence="2" key="1">
    <citation type="journal article" date="2015" name="Nature">
        <title>Complex archaea that bridge the gap between prokaryotes and eukaryotes.</title>
        <authorList>
            <person name="Spang A."/>
            <person name="Saw J.H."/>
            <person name="Jorgensen S.L."/>
            <person name="Zaremba-Niedzwiedzka K."/>
            <person name="Martijn J."/>
            <person name="Lind A.E."/>
            <person name="van Eijk R."/>
            <person name="Schleper C."/>
            <person name="Guy L."/>
            <person name="Ettema T.J."/>
        </authorList>
    </citation>
    <scope>NUCLEOTIDE SEQUENCE</scope>
</reference>
<comment type="caution">
    <text evidence="2">The sequence shown here is derived from an EMBL/GenBank/DDBJ whole genome shotgun (WGS) entry which is preliminary data.</text>
</comment>
<proteinExistence type="predicted"/>
<accession>A0A0F9APU5</accession>
<evidence type="ECO:0000256" key="1">
    <source>
        <dbReference type="SAM" id="Phobius"/>
    </source>
</evidence>
<dbReference type="AlphaFoldDB" id="A0A0F9APU5"/>
<sequence length="141" mass="16519">MWKPKWLRKKRRYIDPPTEFVTHIIRFDLLNNDDSSKVSLTLHLPSKRISESHYDTMGVLKKYVHTSLIADQHIEYLCAHAPKLRQTIITSQSMEENHGIITANRRRTNSMTKRFTICMLILFLGWAAVWGLVELIMKGIL</sequence>
<keyword evidence="1" id="KW-0812">Transmembrane</keyword>
<gene>
    <name evidence="2" type="ORF">LCGC14_2823330</name>
</gene>
<evidence type="ECO:0000313" key="2">
    <source>
        <dbReference type="EMBL" id="KKK80454.1"/>
    </source>
</evidence>
<name>A0A0F9APU5_9ZZZZ</name>
<keyword evidence="1" id="KW-1133">Transmembrane helix</keyword>
<organism evidence="2">
    <name type="scientific">marine sediment metagenome</name>
    <dbReference type="NCBI Taxonomy" id="412755"/>
    <lineage>
        <taxon>unclassified sequences</taxon>
        <taxon>metagenomes</taxon>
        <taxon>ecological metagenomes</taxon>
    </lineage>
</organism>
<keyword evidence="1" id="KW-0472">Membrane</keyword>
<feature type="transmembrane region" description="Helical" evidence="1">
    <location>
        <begin position="115"/>
        <end position="133"/>
    </location>
</feature>